<evidence type="ECO:0000256" key="1">
    <source>
        <dbReference type="SAM" id="Phobius"/>
    </source>
</evidence>
<keyword evidence="3" id="KW-1185">Reference proteome</keyword>
<dbReference type="Proteomes" id="UP000235672">
    <property type="component" value="Unassembled WGS sequence"/>
</dbReference>
<dbReference type="EMBL" id="KZ613510">
    <property type="protein sequence ID" value="PMD15846.1"/>
    <property type="molecule type" value="Genomic_DNA"/>
</dbReference>
<evidence type="ECO:0000313" key="2">
    <source>
        <dbReference type="EMBL" id="PMD15846.1"/>
    </source>
</evidence>
<dbReference type="AlphaFoldDB" id="A0A2J6PPM0"/>
<sequence>MTTTNPEVPSFEFQKLSKTVFLYTPSSPLPANSTDPTTILICQWMGISPKSRSLNTIYAHYARLYPSSRILTIRSLPEYFSTASEATRRSPLKPITTAIDSDPAPEKRILVHLFSNGGTLSFLDICELYRKEKDHVLSVKALVLDSCPGRPNMTEAWAAMSIGLPKGILWYPAAASILIFLGVIAIGKYGLNIPTFIDRNFLN</sequence>
<dbReference type="InterPro" id="IPR008547">
    <property type="entry name" value="DUF829_TMEM53"/>
</dbReference>
<evidence type="ECO:0008006" key="4">
    <source>
        <dbReference type="Google" id="ProtNLM"/>
    </source>
</evidence>
<keyword evidence="1" id="KW-0472">Membrane</keyword>
<dbReference type="Pfam" id="PF05705">
    <property type="entry name" value="DUF829"/>
    <property type="match status" value="1"/>
</dbReference>
<evidence type="ECO:0000313" key="3">
    <source>
        <dbReference type="Proteomes" id="UP000235672"/>
    </source>
</evidence>
<keyword evidence="1" id="KW-0812">Transmembrane</keyword>
<proteinExistence type="predicted"/>
<accession>A0A2J6PPM0</accession>
<gene>
    <name evidence="2" type="ORF">NA56DRAFT_649898</name>
</gene>
<reference evidence="2 3" key="1">
    <citation type="submission" date="2016-05" db="EMBL/GenBank/DDBJ databases">
        <title>A degradative enzymes factory behind the ericoid mycorrhizal symbiosis.</title>
        <authorList>
            <consortium name="DOE Joint Genome Institute"/>
            <person name="Martino E."/>
            <person name="Morin E."/>
            <person name="Grelet G."/>
            <person name="Kuo A."/>
            <person name="Kohler A."/>
            <person name="Daghino S."/>
            <person name="Barry K."/>
            <person name="Choi C."/>
            <person name="Cichocki N."/>
            <person name="Clum A."/>
            <person name="Copeland A."/>
            <person name="Hainaut M."/>
            <person name="Haridas S."/>
            <person name="Labutti K."/>
            <person name="Lindquist E."/>
            <person name="Lipzen A."/>
            <person name="Khouja H.-R."/>
            <person name="Murat C."/>
            <person name="Ohm R."/>
            <person name="Olson A."/>
            <person name="Spatafora J."/>
            <person name="Veneault-Fourrey C."/>
            <person name="Henrissat B."/>
            <person name="Grigoriev I."/>
            <person name="Martin F."/>
            <person name="Perotto S."/>
        </authorList>
    </citation>
    <scope>NUCLEOTIDE SEQUENCE [LARGE SCALE GENOMIC DNA]</scope>
    <source>
        <strain evidence="2 3">UAMH 7357</strain>
    </source>
</reference>
<name>A0A2J6PPM0_9HELO</name>
<protein>
    <recommendedName>
        <fullName evidence="4">DUF829-domain-containing protein</fullName>
    </recommendedName>
</protein>
<keyword evidence="1" id="KW-1133">Transmembrane helix</keyword>
<organism evidence="2 3">
    <name type="scientific">Hyaloscypha hepaticicola</name>
    <dbReference type="NCBI Taxonomy" id="2082293"/>
    <lineage>
        <taxon>Eukaryota</taxon>
        <taxon>Fungi</taxon>
        <taxon>Dikarya</taxon>
        <taxon>Ascomycota</taxon>
        <taxon>Pezizomycotina</taxon>
        <taxon>Leotiomycetes</taxon>
        <taxon>Helotiales</taxon>
        <taxon>Hyaloscyphaceae</taxon>
        <taxon>Hyaloscypha</taxon>
    </lineage>
</organism>
<dbReference type="OrthoDB" id="77878at2759"/>
<feature type="transmembrane region" description="Helical" evidence="1">
    <location>
        <begin position="169"/>
        <end position="191"/>
    </location>
</feature>